<reference evidence="2 3" key="1">
    <citation type="submission" date="2023-10" db="EMBL/GenBank/DDBJ databases">
        <title>The genome sequence of Streptomyces sp. HUAS YS2.</title>
        <authorList>
            <person name="Mo P."/>
        </authorList>
    </citation>
    <scope>NUCLEOTIDE SEQUENCE [LARGE SCALE GENOMIC DNA]</scope>
    <source>
        <strain evidence="2 3">HUAS YS2</strain>
    </source>
</reference>
<organism evidence="2 3">
    <name type="scientific">Streptomyces solicathayae</name>
    <dbReference type="NCBI Taxonomy" id="3081768"/>
    <lineage>
        <taxon>Bacteria</taxon>
        <taxon>Bacillati</taxon>
        <taxon>Actinomycetota</taxon>
        <taxon>Actinomycetes</taxon>
        <taxon>Kitasatosporales</taxon>
        <taxon>Streptomycetaceae</taxon>
        <taxon>Streptomyces</taxon>
    </lineage>
</organism>
<gene>
    <name evidence="2" type="ORF">R2D22_02025</name>
</gene>
<dbReference type="Proteomes" id="UP001301731">
    <property type="component" value="Chromosome"/>
</dbReference>
<protein>
    <recommendedName>
        <fullName evidence="4">Methyltransferase type 12</fullName>
    </recommendedName>
</protein>
<evidence type="ECO:0000256" key="1">
    <source>
        <dbReference type="SAM" id="MobiDB-lite"/>
    </source>
</evidence>
<sequence length="275" mass="30002">MSGKARFDDIYDRPDPRAYFRRLAPLEYEIPHHAQAAFRRAAAATDGGTVLDLCCSYGINAALLNHDVSLSELYRHYTAPGVKDLTTAELVLRDKQFYGARRRADALHVIGLDIAGRALRYAQDVGLLDDAFAENLERDAPSARLREAMAGVGLLTLTGGGSYLTRRTFDALLACARRPVRVSAFVLRTVSYVPVAETLSGYGLRTVADVTRTYPQRLFTDAREEAFAVEAVRALGADPAGREESGRAGPGRFHTVLYESGPPDAWEPVPGGKDS</sequence>
<evidence type="ECO:0000313" key="2">
    <source>
        <dbReference type="EMBL" id="WOX20232.1"/>
    </source>
</evidence>
<evidence type="ECO:0008006" key="4">
    <source>
        <dbReference type="Google" id="ProtNLM"/>
    </source>
</evidence>
<accession>A0ABZ0LL47</accession>
<name>A0ABZ0LL47_9ACTN</name>
<dbReference type="EMBL" id="CP137573">
    <property type="protein sequence ID" value="WOX20232.1"/>
    <property type="molecule type" value="Genomic_DNA"/>
</dbReference>
<feature type="region of interest" description="Disordered" evidence="1">
    <location>
        <begin position="238"/>
        <end position="275"/>
    </location>
</feature>
<dbReference type="InterPro" id="IPR029063">
    <property type="entry name" value="SAM-dependent_MTases_sf"/>
</dbReference>
<dbReference type="RefSeq" id="WP_318100596.1">
    <property type="nucleotide sequence ID" value="NZ_CP137573.1"/>
</dbReference>
<proteinExistence type="predicted"/>
<evidence type="ECO:0000313" key="3">
    <source>
        <dbReference type="Proteomes" id="UP001301731"/>
    </source>
</evidence>
<dbReference type="SUPFAM" id="SSF53335">
    <property type="entry name" value="S-adenosyl-L-methionine-dependent methyltransferases"/>
    <property type="match status" value="1"/>
</dbReference>
<keyword evidence="3" id="KW-1185">Reference proteome</keyword>